<sequence length="55" mass="6115">MGKSSFYRDMWAEVNLNVIYENVTRIKSIIPKGVEIFTVVKVKVFGHGTVEGAGV</sequence>
<organism evidence="1 2">
    <name type="scientific">Bacillus cytotoxicus</name>
    <dbReference type="NCBI Taxonomy" id="580165"/>
    <lineage>
        <taxon>Bacteria</taxon>
        <taxon>Bacillati</taxon>
        <taxon>Bacillota</taxon>
        <taxon>Bacilli</taxon>
        <taxon>Bacillales</taxon>
        <taxon>Bacillaceae</taxon>
        <taxon>Bacillus</taxon>
        <taxon>Bacillus cereus group</taxon>
    </lineage>
</organism>
<keyword evidence="2" id="KW-1185">Reference proteome</keyword>
<dbReference type="EMBL" id="JAMBOP010000017">
    <property type="protein sequence ID" value="MCM3736940.1"/>
    <property type="molecule type" value="Genomic_DNA"/>
</dbReference>
<reference evidence="1" key="1">
    <citation type="submission" date="2022-05" db="EMBL/GenBank/DDBJ databases">
        <title>Comparative Genomics of Spacecraft Associated Microbes.</title>
        <authorList>
            <person name="Tran M.T."/>
            <person name="Wright A."/>
            <person name="Seuylemezian A."/>
            <person name="Eisen J."/>
            <person name="Coil D."/>
        </authorList>
    </citation>
    <scope>NUCLEOTIDE SEQUENCE</scope>
    <source>
        <strain evidence="1">FAIRING 10M-2.2</strain>
    </source>
</reference>
<evidence type="ECO:0000313" key="1">
    <source>
        <dbReference type="EMBL" id="MCM3736940.1"/>
    </source>
</evidence>
<evidence type="ECO:0000313" key="2">
    <source>
        <dbReference type="Proteomes" id="UP001202289"/>
    </source>
</evidence>
<accession>A0ACC6A7U6</accession>
<dbReference type="Proteomes" id="UP001202289">
    <property type="component" value="Unassembled WGS sequence"/>
</dbReference>
<protein>
    <submittedName>
        <fullName evidence="1">Uncharacterized protein</fullName>
    </submittedName>
</protein>
<comment type="caution">
    <text evidence="1">The sequence shown here is derived from an EMBL/GenBank/DDBJ whole genome shotgun (WGS) entry which is preliminary data.</text>
</comment>
<name>A0ACC6A7U6_9BACI</name>
<gene>
    <name evidence="1" type="ORF">M3215_14265</name>
</gene>
<proteinExistence type="predicted"/>